<dbReference type="EMBL" id="CAJOBC010002945">
    <property type="protein sequence ID" value="CAF3759562.1"/>
    <property type="molecule type" value="Genomic_DNA"/>
</dbReference>
<dbReference type="SMART" id="SM01374">
    <property type="entry name" value="Ribosomal_L14"/>
    <property type="match status" value="1"/>
</dbReference>
<evidence type="ECO:0000256" key="7">
    <source>
        <dbReference type="ARBA" id="ARBA00022782"/>
    </source>
</evidence>
<keyword evidence="8" id="KW-0256">Endoplasmic reticulum</keyword>
<dbReference type="Proteomes" id="UP000663829">
    <property type="component" value="Unassembled WGS sequence"/>
</dbReference>
<evidence type="ECO:0000256" key="21">
    <source>
        <dbReference type="ARBA" id="ARBA00049397"/>
    </source>
</evidence>
<keyword evidence="12" id="KW-0689">Ribosomal protein</keyword>
<evidence type="ECO:0000256" key="3">
    <source>
        <dbReference type="ARBA" id="ARBA00007742"/>
    </source>
</evidence>
<dbReference type="InterPro" id="IPR000218">
    <property type="entry name" value="Ribosomal_uL14"/>
</dbReference>
<keyword evidence="6 22" id="KW-0812">Transmembrane</keyword>
<dbReference type="PROSITE" id="PS00049">
    <property type="entry name" value="RIBOSOMAL_L14"/>
    <property type="match status" value="1"/>
</dbReference>
<comment type="catalytic activity">
    <reaction evidence="21">
        <text>17beta-hydroxy-5alpha-androstan-3-one + NADP(+) = testosterone + NADPH + H(+)</text>
        <dbReference type="Rhea" id="RHEA:50820"/>
        <dbReference type="ChEBI" id="CHEBI:15378"/>
        <dbReference type="ChEBI" id="CHEBI:16330"/>
        <dbReference type="ChEBI" id="CHEBI:17347"/>
        <dbReference type="ChEBI" id="CHEBI:57783"/>
        <dbReference type="ChEBI" id="CHEBI:58349"/>
        <dbReference type="EC" id="1.3.1.22"/>
    </reaction>
    <physiologicalReaction direction="right-to-left" evidence="21">
        <dbReference type="Rhea" id="RHEA:50822"/>
    </physiologicalReaction>
</comment>
<evidence type="ECO:0000256" key="5">
    <source>
        <dbReference type="ARBA" id="ARBA00012049"/>
    </source>
</evidence>
<evidence type="ECO:0000256" key="20">
    <source>
        <dbReference type="ARBA" id="ARBA00048292"/>
    </source>
</evidence>
<evidence type="ECO:0000256" key="1">
    <source>
        <dbReference type="ARBA" id="ARBA00004154"/>
    </source>
</evidence>
<evidence type="ECO:0000256" key="8">
    <source>
        <dbReference type="ARBA" id="ARBA00022824"/>
    </source>
</evidence>
<evidence type="ECO:0000313" key="27">
    <source>
        <dbReference type="EMBL" id="CAF3759562.1"/>
    </source>
</evidence>
<dbReference type="InterPro" id="IPR036853">
    <property type="entry name" value="Ribosomal_uL14_sf"/>
</dbReference>
<dbReference type="GO" id="GO:0003735">
    <property type="term" value="F:structural constituent of ribosome"/>
    <property type="evidence" value="ECO:0007669"/>
    <property type="project" value="InterPro"/>
</dbReference>
<comment type="catalytic activity">
    <reaction evidence="20">
        <text>5alpha-pregnane-3,20-dione + NADP(+) = progesterone + NADPH + H(+)</text>
        <dbReference type="Rhea" id="RHEA:21952"/>
        <dbReference type="ChEBI" id="CHEBI:15378"/>
        <dbReference type="ChEBI" id="CHEBI:17026"/>
        <dbReference type="ChEBI" id="CHEBI:28952"/>
        <dbReference type="ChEBI" id="CHEBI:57783"/>
        <dbReference type="ChEBI" id="CHEBI:58349"/>
        <dbReference type="EC" id="1.3.1.22"/>
    </reaction>
    <physiologicalReaction direction="right-to-left" evidence="20">
        <dbReference type="Rhea" id="RHEA:21954"/>
    </physiologicalReaction>
</comment>
<keyword evidence="13 22" id="KW-1133">Transmembrane helix</keyword>
<dbReference type="Proteomes" id="UP000682733">
    <property type="component" value="Unassembled WGS sequence"/>
</dbReference>
<dbReference type="FunFam" id="2.40.150.20:FF:000003">
    <property type="entry name" value="60S ribosomal protein L23"/>
    <property type="match status" value="1"/>
</dbReference>
<keyword evidence="17" id="KW-0687">Ribonucleoprotein</keyword>
<evidence type="ECO:0000256" key="18">
    <source>
        <dbReference type="ARBA" id="ARBA00035199"/>
    </source>
</evidence>
<keyword evidence="14" id="KW-0560">Oxidoreductase</keyword>
<evidence type="ECO:0000313" key="24">
    <source>
        <dbReference type="EMBL" id="CAF0764380.1"/>
    </source>
</evidence>
<comment type="similarity">
    <text evidence="3">Belongs to the steroid 5-alpha reductase family.</text>
</comment>
<keyword evidence="9" id="KW-0492">Microsome</keyword>
<gene>
    <name evidence="25" type="ORF">GPM918_LOCUS13073</name>
    <name evidence="24" type="ORF">OVA965_LOCUS2729</name>
    <name evidence="27" type="ORF">SRO942_LOCUS13073</name>
    <name evidence="26" type="ORF">TMI583_LOCUS2728</name>
</gene>
<feature type="transmembrane region" description="Helical" evidence="22">
    <location>
        <begin position="183"/>
        <end position="209"/>
    </location>
</feature>
<protein>
    <recommendedName>
        <fullName evidence="18">Large ribosomal subunit protein uL14</fullName>
        <ecNumber evidence="5">1.3.1.22</ecNumber>
    </recommendedName>
    <alternativeName>
        <fullName evidence="19">60S ribosomal protein L23</fullName>
    </alternativeName>
</protein>
<dbReference type="GO" id="GO:0005840">
    <property type="term" value="C:ribosome"/>
    <property type="evidence" value="ECO:0007669"/>
    <property type="project" value="UniProtKB-KW"/>
</dbReference>
<dbReference type="SUPFAM" id="SSF50193">
    <property type="entry name" value="Ribosomal protein L14"/>
    <property type="match status" value="1"/>
</dbReference>
<dbReference type="AlphaFoldDB" id="A0A814FLV2"/>
<evidence type="ECO:0000256" key="17">
    <source>
        <dbReference type="ARBA" id="ARBA00023274"/>
    </source>
</evidence>
<dbReference type="FunFam" id="1.20.120.1630:FF:000002">
    <property type="entry name" value="Steroid 5 alpha-reductase 1"/>
    <property type="match status" value="1"/>
</dbReference>
<dbReference type="GO" id="GO:0047751">
    <property type="term" value="F:3-oxo-5-alpha-steroid 4-dehydrogenase (NADP+) activity"/>
    <property type="evidence" value="ECO:0007669"/>
    <property type="project" value="UniProtKB-EC"/>
</dbReference>
<evidence type="ECO:0000256" key="16">
    <source>
        <dbReference type="ARBA" id="ARBA00023136"/>
    </source>
</evidence>
<evidence type="ECO:0000256" key="13">
    <source>
        <dbReference type="ARBA" id="ARBA00022989"/>
    </source>
</evidence>
<evidence type="ECO:0000256" key="22">
    <source>
        <dbReference type="SAM" id="Phobius"/>
    </source>
</evidence>
<dbReference type="HAMAP" id="MF_01367">
    <property type="entry name" value="Ribosomal_uL14"/>
    <property type="match status" value="1"/>
</dbReference>
<dbReference type="PANTHER" id="PTHR10556:SF57">
    <property type="entry name" value="3-OXO-5-ALPHA-STEROID 4-DEHYDROGENASE 1"/>
    <property type="match status" value="1"/>
</dbReference>
<keyword evidence="11" id="KW-0726">Sexual differentiation</keyword>
<comment type="similarity">
    <text evidence="4">Belongs to the universal ribosomal protein uL14 family.</text>
</comment>
<keyword evidence="15" id="KW-0443">Lipid metabolism</keyword>
<dbReference type="EMBL" id="CAJNOK010000604">
    <property type="protein sequence ID" value="CAF0764380.1"/>
    <property type="molecule type" value="Genomic_DNA"/>
</dbReference>
<evidence type="ECO:0000256" key="15">
    <source>
        <dbReference type="ARBA" id="ARBA00023098"/>
    </source>
</evidence>
<dbReference type="Pfam" id="PF02544">
    <property type="entry name" value="Steroid_dh"/>
    <property type="match status" value="1"/>
</dbReference>
<evidence type="ECO:0000256" key="11">
    <source>
        <dbReference type="ARBA" id="ARBA00022928"/>
    </source>
</evidence>
<evidence type="ECO:0000256" key="6">
    <source>
        <dbReference type="ARBA" id="ARBA00022692"/>
    </source>
</evidence>
<evidence type="ECO:0000256" key="14">
    <source>
        <dbReference type="ARBA" id="ARBA00023002"/>
    </source>
</evidence>
<dbReference type="CDD" id="cd00337">
    <property type="entry name" value="Ribosomal_uL14"/>
    <property type="match status" value="1"/>
</dbReference>
<feature type="domain" description="3-oxo-5-alpha-steroid 4-dehydrogenase C-terminal" evidence="23">
    <location>
        <begin position="214"/>
        <end position="363"/>
    </location>
</feature>
<keyword evidence="10" id="KW-0521">NADP</keyword>
<dbReference type="Pfam" id="PF00238">
    <property type="entry name" value="Ribosomal_L14"/>
    <property type="match status" value="1"/>
</dbReference>
<dbReference type="GO" id="GO:0006702">
    <property type="term" value="P:androgen biosynthetic process"/>
    <property type="evidence" value="ECO:0007669"/>
    <property type="project" value="UniProtKB-ARBA"/>
</dbReference>
<dbReference type="InterPro" id="IPR039357">
    <property type="entry name" value="SRD5A/TECR"/>
</dbReference>
<dbReference type="GO" id="GO:0006412">
    <property type="term" value="P:translation"/>
    <property type="evidence" value="ECO:0007669"/>
    <property type="project" value="InterPro"/>
</dbReference>
<dbReference type="InterPro" id="IPR019972">
    <property type="entry name" value="Ribosomal_uL14_CS"/>
</dbReference>
<evidence type="ECO:0000259" key="23">
    <source>
        <dbReference type="Pfam" id="PF02544"/>
    </source>
</evidence>
<feature type="transmembrane region" description="Helical" evidence="22">
    <location>
        <begin position="250"/>
        <end position="269"/>
    </location>
</feature>
<evidence type="ECO:0000256" key="4">
    <source>
        <dbReference type="ARBA" id="ARBA00010745"/>
    </source>
</evidence>
<evidence type="ECO:0000256" key="10">
    <source>
        <dbReference type="ARBA" id="ARBA00022857"/>
    </source>
</evidence>
<dbReference type="Gene3D" id="2.40.150.20">
    <property type="entry name" value="Ribosomal protein L14"/>
    <property type="match status" value="1"/>
</dbReference>
<dbReference type="GO" id="GO:1990904">
    <property type="term" value="C:ribonucleoprotein complex"/>
    <property type="evidence" value="ECO:0007669"/>
    <property type="project" value="UniProtKB-KW"/>
</dbReference>
<dbReference type="EMBL" id="CAJNOQ010002945">
    <property type="protein sequence ID" value="CAF0987408.1"/>
    <property type="molecule type" value="Genomic_DNA"/>
</dbReference>
<keyword evidence="7" id="KW-0221">Differentiation</keyword>
<sequence>MSAKRGRGGVGGGKFRISLGLPVGAVINCADNTGAKNLFVISVKGFGARLNRLPAACVGDMIITTVKKGKPDLRKKVMPAVVIRQRKPFRRKDGTFIYFEDNAGVIVNNKGEMKGSAITGPVAKECADLWPRIAANAQSVPYGRYNLNGSGIPARLAWFLQEIPCVIVPLIILYQTYDLHLNINVINVLFMIYFLIHYFQRVFIFPFLIRGGKPSSIHTTLLAFIFCSLNSYMIVKQLLVYQTYPAHHWFSIKFILGTFIFFTGFIWNIQSDAILRNLRKDNETDYKIPRGGLFEYVSGANFFGECVEWTGFALATWCLPTLAFSIFTWVFTGTRAIHHHRYYLEKFKDSYPKNRTALIPFIL</sequence>
<organism evidence="25 28">
    <name type="scientific">Didymodactylos carnosus</name>
    <dbReference type="NCBI Taxonomy" id="1234261"/>
    <lineage>
        <taxon>Eukaryota</taxon>
        <taxon>Metazoa</taxon>
        <taxon>Spiralia</taxon>
        <taxon>Gnathifera</taxon>
        <taxon>Rotifera</taxon>
        <taxon>Eurotatoria</taxon>
        <taxon>Bdelloidea</taxon>
        <taxon>Philodinida</taxon>
        <taxon>Philodinidae</taxon>
        <taxon>Didymodactylos</taxon>
    </lineage>
</organism>
<dbReference type="GO" id="GO:0030154">
    <property type="term" value="P:cell differentiation"/>
    <property type="evidence" value="ECO:0007669"/>
    <property type="project" value="UniProtKB-KW"/>
</dbReference>
<dbReference type="Gene3D" id="1.20.120.1630">
    <property type="match status" value="1"/>
</dbReference>
<comment type="caution">
    <text evidence="25">The sequence shown here is derived from an EMBL/GenBank/DDBJ whole genome shotgun (WGS) entry which is preliminary data.</text>
</comment>
<evidence type="ECO:0000313" key="28">
    <source>
        <dbReference type="Proteomes" id="UP000663829"/>
    </source>
</evidence>
<reference evidence="25" key="1">
    <citation type="submission" date="2021-02" db="EMBL/GenBank/DDBJ databases">
        <authorList>
            <person name="Nowell W R."/>
        </authorList>
    </citation>
    <scope>NUCLEOTIDE SEQUENCE</scope>
</reference>
<feature type="transmembrane region" description="Helical" evidence="22">
    <location>
        <begin position="221"/>
        <end position="244"/>
    </location>
</feature>
<dbReference type="Proteomes" id="UP000677228">
    <property type="component" value="Unassembled WGS sequence"/>
</dbReference>
<dbReference type="NCBIfam" id="NF006344">
    <property type="entry name" value="PRK08571.1"/>
    <property type="match status" value="1"/>
</dbReference>
<dbReference type="Proteomes" id="UP000681722">
    <property type="component" value="Unassembled WGS sequence"/>
</dbReference>
<evidence type="ECO:0000313" key="26">
    <source>
        <dbReference type="EMBL" id="CAF3544370.1"/>
    </source>
</evidence>
<dbReference type="GO" id="GO:0005789">
    <property type="term" value="C:endoplasmic reticulum membrane"/>
    <property type="evidence" value="ECO:0007669"/>
    <property type="project" value="UniProtKB-SubCell"/>
</dbReference>
<evidence type="ECO:0000256" key="9">
    <source>
        <dbReference type="ARBA" id="ARBA00022848"/>
    </source>
</evidence>
<dbReference type="EC" id="1.3.1.22" evidence="5"/>
<evidence type="ECO:0000256" key="19">
    <source>
        <dbReference type="ARBA" id="ARBA00035326"/>
    </source>
</evidence>
<dbReference type="PROSITE" id="PS50244">
    <property type="entry name" value="S5A_REDUCTASE"/>
    <property type="match status" value="1"/>
</dbReference>
<dbReference type="InterPro" id="IPR001104">
    <property type="entry name" value="3-oxo-5_a-steroid_4-DH_C"/>
</dbReference>
<dbReference type="GO" id="GO:0007548">
    <property type="term" value="P:sex differentiation"/>
    <property type="evidence" value="ECO:0007669"/>
    <property type="project" value="UniProtKB-KW"/>
</dbReference>
<name>A0A814FLV2_9BILA</name>
<proteinExistence type="inferred from homology"/>
<dbReference type="OrthoDB" id="407959at2759"/>
<comment type="subcellular location">
    <subcellularLocation>
        <location evidence="2">Endoplasmic reticulum membrane</location>
        <topology evidence="2">Multi-pass membrane protein</topology>
    </subcellularLocation>
    <subcellularLocation>
        <location evidence="1">Microsome membrane</location>
        <topology evidence="1">Multi-pass membrane protein</topology>
    </subcellularLocation>
</comment>
<keyword evidence="28" id="KW-1185">Reference proteome</keyword>
<evidence type="ECO:0000256" key="12">
    <source>
        <dbReference type="ARBA" id="ARBA00022980"/>
    </source>
</evidence>
<accession>A0A814FLV2</accession>
<evidence type="ECO:0000256" key="2">
    <source>
        <dbReference type="ARBA" id="ARBA00004477"/>
    </source>
</evidence>
<evidence type="ECO:0000313" key="25">
    <source>
        <dbReference type="EMBL" id="CAF0987408.1"/>
    </source>
</evidence>
<dbReference type="EMBL" id="CAJOBA010000604">
    <property type="protein sequence ID" value="CAF3544370.1"/>
    <property type="molecule type" value="Genomic_DNA"/>
</dbReference>
<dbReference type="PANTHER" id="PTHR10556">
    <property type="entry name" value="3-OXO-5-ALPHA-STEROID 4-DEHYDROGENASE"/>
    <property type="match status" value="1"/>
</dbReference>
<keyword evidence="16 22" id="KW-0472">Membrane</keyword>